<dbReference type="InterPro" id="IPR001680">
    <property type="entry name" value="WD40_rpt"/>
</dbReference>
<dbReference type="OrthoDB" id="190105at2759"/>
<dbReference type="PROSITE" id="PS50294">
    <property type="entry name" value="WD_REPEATS_REGION"/>
    <property type="match status" value="4"/>
</dbReference>
<keyword evidence="6" id="KW-1185">Reference proteome</keyword>
<organism evidence="6">
    <name type="scientific">Vanderwaltozyma polyspora (strain ATCC 22028 / DSM 70294 / BCRC 21397 / CBS 2163 / NBRC 10782 / NRRL Y-8283 / UCD 57-17)</name>
    <name type="common">Kluyveromyces polysporus</name>
    <dbReference type="NCBI Taxonomy" id="436907"/>
    <lineage>
        <taxon>Eukaryota</taxon>
        <taxon>Fungi</taxon>
        <taxon>Dikarya</taxon>
        <taxon>Ascomycota</taxon>
        <taxon>Saccharomycotina</taxon>
        <taxon>Saccharomycetes</taxon>
        <taxon>Saccharomycetales</taxon>
        <taxon>Saccharomycetaceae</taxon>
        <taxon>Vanderwaltozyma</taxon>
    </lineage>
</organism>
<dbReference type="InterPro" id="IPR001810">
    <property type="entry name" value="F-box_dom"/>
</dbReference>
<dbReference type="AlphaFoldDB" id="A7TJR5"/>
<dbReference type="PROSITE" id="PS50181">
    <property type="entry name" value="FBOX"/>
    <property type="match status" value="1"/>
</dbReference>
<evidence type="ECO:0000256" key="2">
    <source>
        <dbReference type="ARBA" id="ARBA00022737"/>
    </source>
</evidence>
<dbReference type="PANTHER" id="PTHR19849:SF1">
    <property type="entry name" value="F-BOX_WD REPEAT-CONTAINING PROTEIN 7"/>
    <property type="match status" value="1"/>
</dbReference>
<keyword evidence="2" id="KW-0677">Repeat</keyword>
<evidence type="ECO:0000259" key="4">
    <source>
        <dbReference type="PROSITE" id="PS50181"/>
    </source>
</evidence>
<protein>
    <recommendedName>
        <fullName evidence="4">F-box domain-containing protein</fullName>
    </recommendedName>
</protein>
<evidence type="ECO:0000313" key="5">
    <source>
        <dbReference type="EMBL" id="EDO17494.1"/>
    </source>
</evidence>
<dbReference type="GO" id="GO:0005634">
    <property type="term" value="C:nucleus"/>
    <property type="evidence" value="ECO:0007669"/>
    <property type="project" value="TreeGrafter"/>
</dbReference>
<feature type="repeat" description="WD" evidence="3">
    <location>
        <begin position="368"/>
        <end position="411"/>
    </location>
</feature>
<keyword evidence="1 3" id="KW-0853">WD repeat</keyword>
<dbReference type="PROSITE" id="PS50082">
    <property type="entry name" value="WD_REPEATS_2"/>
    <property type="match status" value="5"/>
</dbReference>
<dbReference type="SUPFAM" id="SSF81383">
    <property type="entry name" value="F-box domain"/>
    <property type="match status" value="1"/>
</dbReference>
<dbReference type="Gene3D" id="2.130.10.10">
    <property type="entry name" value="YVTN repeat-like/Quinoprotein amine dehydrogenase"/>
    <property type="match status" value="1"/>
</dbReference>
<dbReference type="HOGENOM" id="CLU_000288_103_3_1"/>
<feature type="repeat" description="WD" evidence="3">
    <location>
        <begin position="539"/>
        <end position="572"/>
    </location>
</feature>
<proteinExistence type="predicted"/>
<dbReference type="InterPro" id="IPR031740">
    <property type="entry name" value="Cdc4_D"/>
</dbReference>
<feature type="repeat" description="WD" evidence="3">
    <location>
        <begin position="477"/>
        <end position="511"/>
    </location>
</feature>
<dbReference type="Gene3D" id="1.20.1280.50">
    <property type="match status" value="1"/>
</dbReference>
<feature type="repeat" description="WD" evidence="3">
    <location>
        <begin position="437"/>
        <end position="476"/>
    </location>
</feature>
<dbReference type="eggNOG" id="KOG0274">
    <property type="taxonomic scope" value="Eukaryota"/>
</dbReference>
<dbReference type="GO" id="GO:0005737">
    <property type="term" value="C:cytoplasm"/>
    <property type="evidence" value="ECO:0007669"/>
    <property type="project" value="TreeGrafter"/>
</dbReference>
<dbReference type="EMBL" id="DS480403">
    <property type="protein sequence ID" value="EDO17494.1"/>
    <property type="molecule type" value="Genomic_DNA"/>
</dbReference>
<dbReference type="SMART" id="SM00320">
    <property type="entry name" value="WD40"/>
    <property type="match status" value="7"/>
</dbReference>
<feature type="domain" description="F-box" evidence="4">
    <location>
        <begin position="180"/>
        <end position="227"/>
    </location>
</feature>
<dbReference type="Proteomes" id="UP000000267">
    <property type="component" value="Unassembled WGS sequence"/>
</dbReference>
<dbReference type="SMART" id="SM00256">
    <property type="entry name" value="FBOX"/>
    <property type="match status" value="1"/>
</dbReference>
<dbReference type="Pfam" id="PF00400">
    <property type="entry name" value="WD40"/>
    <property type="match status" value="5"/>
</dbReference>
<dbReference type="InterPro" id="IPR015943">
    <property type="entry name" value="WD40/YVTN_repeat-like_dom_sf"/>
</dbReference>
<dbReference type="STRING" id="436907.A7TJR5"/>
<dbReference type="Pfam" id="PF12937">
    <property type="entry name" value="F-box-like"/>
    <property type="match status" value="1"/>
</dbReference>
<sequence>MLLQEPDEYPLDDIPMPYRYQIRDGGGLKRSRRCSNGRESICDESFQLKKSKVVGDDLKLVDEISSGTGSVSNVTGTGAGTGVGVGVAGSSSNVVDSGILHEEDALPLSPIPSPSCRVEVPLDFEDASGASGACSNELYLESQTQLPASCFKNLMFRMIAKMNRKELTDICTLIKDNLKRDFISCLPLEVSLNILKNLSYEDLVSCLRVSKNWNKLINTTPSIWKQMLLSEDFVSSDNFDKYSSKLLAKYPDRSTEEDCYRIDFLHNRRILNNWYNSEFTPKRYTLKGHTASVVTCLQFEDEYIITGADDKMIRVYDSVDKRFLLELSGHEGGVWALKYDEDGIIVSGSTDRSVRVWDIKQGRCTHIFKGHTSTVRCLEIVEYKNVKYIITGSRDNTLHVWKLPKPDVERRVDSADGNKLPFTYNSPDENPYFVGILRGHMASVRALSGHGNIVISGSYDNSLMVWDIAQMKCLYILTGHTDRIYSTVYDHKRKRCISASMDATIRVWDLKDIWRNGTCTRVMNSLTPCTNIMGSVMILHGHTALVGLLKLSDKFLVSAAADGSLRGWNAENYSRKFLYHHVNMSAITTFDVDDNLLISGSESQFNIYNLRTGATIHPHILRDADQIWSVRFKENILVVAVERDGQSFIEIFDFNINNPSSKPPKLPELPTTAHN</sequence>
<dbReference type="RefSeq" id="XP_001645352.1">
    <property type="nucleotide sequence ID" value="XM_001645302.1"/>
</dbReference>
<gene>
    <name evidence="5" type="ORF">Kpol_1058p31</name>
</gene>
<dbReference type="GO" id="GO:0043130">
    <property type="term" value="F:ubiquitin binding"/>
    <property type="evidence" value="ECO:0007669"/>
    <property type="project" value="TreeGrafter"/>
</dbReference>
<dbReference type="Pfam" id="PF16856">
    <property type="entry name" value="CDC4_D"/>
    <property type="match status" value="1"/>
</dbReference>
<dbReference type="KEGG" id="vpo:Kpol_1058p31"/>
<accession>A7TJR5</accession>
<dbReference type="PANTHER" id="PTHR19849">
    <property type="entry name" value="PHOSPHOLIPASE A-2-ACTIVATING PROTEIN"/>
    <property type="match status" value="1"/>
</dbReference>
<dbReference type="SUPFAM" id="SSF50978">
    <property type="entry name" value="WD40 repeat-like"/>
    <property type="match status" value="1"/>
</dbReference>
<dbReference type="GO" id="GO:0010992">
    <property type="term" value="P:ubiquitin recycling"/>
    <property type="evidence" value="ECO:0007669"/>
    <property type="project" value="TreeGrafter"/>
</dbReference>
<dbReference type="PRINTS" id="PR00320">
    <property type="entry name" value="GPROTEINBRPT"/>
</dbReference>
<dbReference type="CDD" id="cd00200">
    <property type="entry name" value="WD40"/>
    <property type="match status" value="1"/>
</dbReference>
<evidence type="ECO:0000256" key="1">
    <source>
        <dbReference type="ARBA" id="ARBA00022574"/>
    </source>
</evidence>
<dbReference type="InParanoid" id="A7TJR5"/>
<name>A7TJR5_VANPO</name>
<dbReference type="GeneID" id="5545712"/>
<dbReference type="InterPro" id="IPR036322">
    <property type="entry name" value="WD40_repeat_dom_sf"/>
</dbReference>
<dbReference type="GO" id="GO:0043161">
    <property type="term" value="P:proteasome-mediated ubiquitin-dependent protein catabolic process"/>
    <property type="evidence" value="ECO:0007669"/>
    <property type="project" value="TreeGrafter"/>
</dbReference>
<evidence type="ECO:0000313" key="6">
    <source>
        <dbReference type="Proteomes" id="UP000000267"/>
    </source>
</evidence>
<reference evidence="5 6" key="1">
    <citation type="journal article" date="2007" name="Proc. Natl. Acad. Sci. U.S.A.">
        <title>Independent sorting-out of thousands of duplicated gene pairs in two yeast species descended from a whole-genome duplication.</title>
        <authorList>
            <person name="Scannell D.R."/>
            <person name="Frank A.C."/>
            <person name="Conant G.C."/>
            <person name="Byrne K.P."/>
            <person name="Woolfit M."/>
            <person name="Wolfe K.H."/>
        </authorList>
    </citation>
    <scope>NUCLEOTIDE SEQUENCE [LARGE SCALE GENOMIC DNA]</scope>
    <source>
        <strain evidence="6">ATCC 22028 / DSM 70294 / BCRC 21397 / CBS 2163 / NBRC 10782 / NRRL Y-8283 / UCD 57-17</strain>
    </source>
</reference>
<dbReference type="PhylomeDB" id="A7TJR5"/>
<dbReference type="OMA" id="KTTKIWF"/>
<feature type="repeat" description="WD" evidence="3">
    <location>
        <begin position="327"/>
        <end position="367"/>
    </location>
</feature>
<evidence type="ECO:0000256" key="3">
    <source>
        <dbReference type="PROSITE-ProRule" id="PRU00221"/>
    </source>
</evidence>
<dbReference type="InterPro" id="IPR020472">
    <property type="entry name" value="WD40_PAC1"/>
</dbReference>
<dbReference type="InterPro" id="IPR036047">
    <property type="entry name" value="F-box-like_dom_sf"/>
</dbReference>
<dbReference type="InterPro" id="IPR019775">
    <property type="entry name" value="WD40_repeat_CS"/>
</dbReference>
<dbReference type="PROSITE" id="PS00678">
    <property type="entry name" value="WD_REPEATS_1"/>
    <property type="match status" value="4"/>
</dbReference>